<dbReference type="GO" id="GO:0005524">
    <property type="term" value="F:ATP binding"/>
    <property type="evidence" value="ECO:0007669"/>
    <property type="project" value="InterPro"/>
</dbReference>
<dbReference type="GO" id="GO:0016020">
    <property type="term" value="C:membrane"/>
    <property type="evidence" value="ECO:0007669"/>
    <property type="project" value="InterPro"/>
</dbReference>
<evidence type="ECO:0000256" key="5">
    <source>
        <dbReference type="SAM" id="MobiDB-lite"/>
    </source>
</evidence>
<sequence length="596" mass="62176">MVHQVEGSVLSRLLRAWVNEPRGRVLLAGWAVTFVGVTGRAVFLRLKLKARRALKPPAEKDGTLVAPPPPSRPPKAPGPLRTVLRLAMPSYWSRSAAWLGVFSLGLGVRLAVSVKVSSEIGSLGSLLAKGEWEELFSRQLTYALWALPAAATTALQKFSRERAALCLRERLLQTVVDKLGAAGADAPLMPAPEGTATRRLPGALAAAAEGSADTSRGGAVGVCLTDPAEFCSSAVELYEALSKPLVEVSLLSVKLALMMGPGPLCYCYSFFFAAGCWTRFAGPSIATMTTGRPPPPKAPLREASSSPGLERLQAELLALHSHLVEYAEEVALMGGGAAEAEALHASLAAAAGRTSQLQLQRFGGKPCALPLLSRALASHRRAGSPADLVLSHKTAATASAHARRVLALLTSLEPAHAEAANGNGPAKKGGEGMALELRSVVIAPPALSEPPLAGPLSASVPRGAHVFVSGPNGCGKSSLLRARAGEVSTPPSDRIVALPQRPYILPTGCGSLSGGERQRLAAARLYLACRSSSPPALIVADEPTSACEAGFEERFFAFLAASEAATLVVAHRPELARHHTHELAFDGHGGAAMREL</sequence>
<dbReference type="AlphaFoldDB" id="A0A0D3KU12"/>
<keyword evidence="4 6" id="KW-0472">Membrane</keyword>
<dbReference type="GeneID" id="17284517"/>
<evidence type="ECO:0000313" key="8">
    <source>
        <dbReference type="EnsemblProtists" id="EOD39247"/>
    </source>
</evidence>
<accession>A0A0D3KU12</accession>
<reference evidence="9" key="1">
    <citation type="journal article" date="2013" name="Nature">
        <title>Pan genome of the phytoplankton Emiliania underpins its global distribution.</title>
        <authorList>
            <person name="Read B.A."/>
            <person name="Kegel J."/>
            <person name="Klute M.J."/>
            <person name="Kuo A."/>
            <person name="Lefebvre S.C."/>
            <person name="Maumus F."/>
            <person name="Mayer C."/>
            <person name="Miller J."/>
            <person name="Monier A."/>
            <person name="Salamov A."/>
            <person name="Young J."/>
            <person name="Aguilar M."/>
            <person name="Claverie J.M."/>
            <person name="Frickenhaus S."/>
            <person name="Gonzalez K."/>
            <person name="Herman E.K."/>
            <person name="Lin Y.C."/>
            <person name="Napier J."/>
            <person name="Ogata H."/>
            <person name="Sarno A.F."/>
            <person name="Shmutz J."/>
            <person name="Schroeder D."/>
            <person name="de Vargas C."/>
            <person name="Verret F."/>
            <person name="von Dassow P."/>
            <person name="Valentin K."/>
            <person name="Van de Peer Y."/>
            <person name="Wheeler G."/>
            <person name="Dacks J.B."/>
            <person name="Delwiche C.F."/>
            <person name="Dyhrman S.T."/>
            <person name="Glockner G."/>
            <person name="John U."/>
            <person name="Richards T."/>
            <person name="Worden A.Z."/>
            <person name="Zhang X."/>
            <person name="Grigoriev I.V."/>
            <person name="Allen A.E."/>
            <person name="Bidle K."/>
            <person name="Borodovsky M."/>
            <person name="Bowler C."/>
            <person name="Brownlee C."/>
            <person name="Cock J.M."/>
            <person name="Elias M."/>
            <person name="Gladyshev V.N."/>
            <person name="Groth M."/>
            <person name="Guda C."/>
            <person name="Hadaegh A."/>
            <person name="Iglesias-Rodriguez M.D."/>
            <person name="Jenkins J."/>
            <person name="Jones B.M."/>
            <person name="Lawson T."/>
            <person name="Leese F."/>
            <person name="Lindquist E."/>
            <person name="Lobanov A."/>
            <person name="Lomsadze A."/>
            <person name="Malik S.B."/>
            <person name="Marsh M.E."/>
            <person name="Mackinder L."/>
            <person name="Mock T."/>
            <person name="Mueller-Roeber B."/>
            <person name="Pagarete A."/>
            <person name="Parker M."/>
            <person name="Probert I."/>
            <person name="Quesneville H."/>
            <person name="Raines C."/>
            <person name="Rensing S.A."/>
            <person name="Riano-Pachon D.M."/>
            <person name="Richier S."/>
            <person name="Rokitta S."/>
            <person name="Shiraiwa Y."/>
            <person name="Soanes D.M."/>
            <person name="van der Giezen M."/>
            <person name="Wahlund T.M."/>
            <person name="Williams B."/>
            <person name="Wilson W."/>
            <person name="Wolfe G."/>
            <person name="Wurch L.L."/>
        </authorList>
    </citation>
    <scope>NUCLEOTIDE SEQUENCE</scope>
</reference>
<dbReference type="KEGG" id="ehx:EMIHUDRAFT_466711"/>
<evidence type="ECO:0000256" key="6">
    <source>
        <dbReference type="SAM" id="Phobius"/>
    </source>
</evidence>
<evidence type="ECO:0000259" key="7">
    <source>
        <dbReference type="SMART" id="SM00382"/>
    </source>
</evidence>
<name>A0A0D3KU12_EMIH1</name>
<keyword evidence="9" id="KW-1185">Reference proteome</keyword>
<dbReference type="PANTHER" id="PTHR11384">
    <property type="entry name" value="ATP-BINDING CASSETTE, SUB-FAMILY D MEMBER"/>
    <property type="match status" value="1"/>
</dbReference>
<dbReference type="Proteomes" id="UP000013827">
    <property type="component" value="Unassembled WGS sequence"/>
</dbReference>
<dbReference type="Pfam" id="PF06472">
    <property type="entry name" value="ABC_membrane_2"/>
    <property type="match status" value="2"/>
</dbReference>
<keyword evidence="1" id="KW-0813">Transport</keyword>
<dbReference type="InterPro" id="IPR050835">
    <property type="entry name" value="ABC_transporter_sub-D"/>
</dbReference>
<dbReference type="HOGENOM" id="CLU_426683_0_0_1"/>
<dbReference type="Gene3D" id="3.40.50.300">
    <property type="entry name" value="P-loop containing nucleotide triphosphate hydrolases"/>
    <property type="match status" value="2"/>
</dbReference>
<dbReference type="STRING" id="2903.R1DVT1"/>
<dbReference type="EnsemblProtists" id="EOD39247">
    <property type="protein sequence ID" value="EOD39247"/>
    <property type="gene ID" value="EMIHUDRAFT_466711"/>
</dbReference>
<dbReference type="GO" id="GO:0140359">
    <property type="term" value="F:ABC-type transporter activity"/>
    <property type="evidence" value="ECO:0007669"/>
    <property type="project" value="InterPro"/>
</dbReference>
<reference evidence="8" key="2">
    <citation type="submission" date="2024-10" db="UniProtKB">
        <authorList>
            <consortium name="EnsemblProtists"/>
        </authorList>
    </citation>
    <scope>IDENTIFICATION</scope>
</reference>
<evidence type="ECO:0000256" key="1">
    <source>
        <dbReference type="ARBA" id="ARBA00022448"/>
    </source>
</evidence>
<dbReference type="SMART" id="SM00382">
    <property type="entry name" value="AAA"/>
    <property type="match status" value="1"/>
</dbReference>
<keyword evidence="2 6" id="KW-0812">Transmembrane</keyword>
<feature type="region of interest" description="Disordered" evidence="5">
    <location>
        <begin position="58"/>
        <end position="78"/>
    </location>
</feature>
<dbReference type="RefSeq" id="XP_005791676.1">
    <property type="nucleotide sequence ID" value="XM_005791619.1"/>
</dbReference>
<dbReference type="InterPro" id="IPR003593">
    <property type="entry name" value="AAA+_ATPase"/>
</dbReference>
<dbReference type="SUPFAM" id="SSF52540">
    <property type="entry name" value="P-loop containing nucleoside triphosphate hydrolases"/>
    <property type="match status" value="1"/>
</dbReference>
<keyword evidence="3 6" id="KW-1133">Transmembrane helix</keyword>
<dbReference type="InterPro" id="IPR011527">
    <property type="entry name" value="ABC1_TM_dom"/>
</dbReference>
<protein>
    <recommendedName>
        <fullName evidence="7">AAA+ ATPase domain-containing protein</fullName>
    </recommendedName>
</protein>
<feature type="transmembrane region" description="Helical" evidence="6">
    <location>
        <begin position="25"/>
        <end position="46"/>
    </location>
</feature>
<dbReference type="eggNOG" id="KOG0064">
    <property type="taxonomic scope" value="Eukaryota"/>
</dbReference>
<evidence type="ECO:0000256" key="4">
    <source>
        <dbReference type="ARBA" id="ARBA00023136"/>
    </source>
</evidence>
<organism evidence="8 9">
    <name type="scientific">Emiliania huxleyi (strain CCMP1516)</name>
    <dbReference type="NCBI Taxonomy" id="280463"/>
    <lineage>
        <taxon>Eukaryota</taxon>
        <taxon>Haptista</taxon>
        <taxon>Haptophyta</taxon>
        <taxon>Prymnesiophyceae</taxon>
        <taxon>Isochrysidales</taxon>
        <taxon>Noelaerhabdaceae</taxon>
        <taxon>Emiliania</taxon>
    </lineage>
</organism>
<evidence type="ECO:0000313" key="9">
    <source>
        <dbReference type="Proteomes" id="UP000013827"/>
    </source>
</evidence>
<evidence type="ECO:0000256" key="2">
    <source>
        <dbReference type="ARBA" id="ARBA00022692"/>
    </source>
</evidence>
<feature type="domain" description="AAA+ ATPase" evidence="7">
    <location>
        <begin position="462"/>
        <end position="586"/>
    </location>
</feature>
<evidence type="ECO:0000256" key="3">
    <source>
        <dbReference type="ARBA" id="ARBA00022989"/>
    </source>
</evidence>
<dbReference type="PANTHER" id="PTHR11384:SF59">
    <property type="entry name" value="LYSOSOMAL COBALAMIN TRANSPORTER ABCD4"/>
    <property type="match status" value="1"/>
</dbReference>
<dbReference type="InterPro" id="IPR027417">
    <property type="entry name" value="P-loop_NTPase"/>
</dbReference>
<feature type="compositionally biased region" description="Pro residues" evidence="5">
    <location>
        <begin position="66"/>
        <end position="77"/>
    </location>
</feature>
<dbReference type="PaxDb" id="2903-EOD39247"/>
<proteinExistence type="predicted"/>